<dbReference type="FunFam" id="3.40.225.10:FF:000001">
    <property type="entry name" value="L-ribulose-5-phosphate 4-epimerase UlaF"/>
    <property type="match status" value="1"/>
</dbReference>
<comment type="catalytic activity">
    <reaction evidence="1">
        <text>L-ribulose 5-phosphate = D-xylulose 5-phosphate</text>
        <dbReference type="Rhea" id="RHEA:22368"/>
        <dbReference type="ChEBI" id="CHEBI:57737"/>
        <dbReference type="ChEBI" id="CHEBI:58226"/>
        <dbReference type="EC" id="5.1.3.4"/>
    </reaction>
</comment>
<dbReference type="Pfam" id="PF00596">
    <property type="entry name" value="Aldolase_II"/>
    <property type="match status" value="1"/>
</dbReference>
<evidence type="ECO:0000313" key="11">
    <source>
        <dbReference type="Proteomes" id="UP000534186"/>
    </source>
</evidence>
<keyword evidence="7 10" id="KW-0413">Isomerase</keyword>
<evidence type="ECO:0000256" key="4">
    <source>
        <dbReference type="ARBA" id="ARBA00013186"/>
    </source>
</evidence>
<evidence type="ECO:0000259" key="9">
    <source>
        <dbReference type="SMART" id="SM01007"/>
    </source>
</evidence>
<dbReference type="SMART" id="SM01007">
    <property type="entry name" value="Aldolase_II"/>
    <property type="match status" value="1"/>
</dbReference>
<evidence type="ECO:0000256" key="5">
    <source>
        <dbReference type="ARBA" id="ARBA00022723"/>
    </source>
</evidence>
<evidence type="ECO:0000256" key="7">
    <source>
        <dbReference type="ARBA" id="ARBA00023235"/>
    </source>
</evidence>
<reference evidence="10 11" key="1">
    <citation type="submission" date="2020-07" db="EMBL/GenBank/DDBJ databases">
        <title>Genomic Encyclopedia of Type Strains, Phase IV (KMG-V): Genome sequencing to study the core and pangenomes of soil and plant-associated prokaryotes.</title>
        <authorList>
            <person name="Whitman W."/>
        </authorList>
    </citation>
    <scope>NUCLEOTIDE SEQUENCE [LARGE SCALE GENOMIC DNA]</scope>
    <source>
        <strain evidence="10 11">M8UP30</strain>
    </source>
</reference>
<comment type="similarity">
    <text evidence="3">Belongs to the aldolase class II family. AraD/FucA subfamily.</text>
</comment>
<evidence type="ECO:0000256" key="6">
    <source>
        <dbReference type="ARBA" id="ARBA00022833"/>
    </source>
</evidence>
<name>A0A7Y9NLW6_9BACT</name>
<evidence type="ECO:0000256" key="2">
    <source>
        <dbReference type="ARBA" id="ARBA00001947"/>
    </source>
</evidence>
<dbReference type="EC" id="5.1.3.4" evidence="4"/>
<dbReference type="Gene3D" id="3.40.225.10">
    <property type="entry name" value="Class II aldolase/adducin N-terminal domain"/>
    <property type="match status" value="1"/>
</dbReference>
<dbReference type="GO" id="GO:0008742">
    <property type="term" value="F:L-ribulose-phosphate 4-epimerase activity"/>
    <property type="evidence" value="ECO:0007669"/>
    <property type="project" value="UniProtKB-EC"/>
</dbReference>
<dbReference type="SUPFAM" id="SSF53639">
    <property type="entry name" value="AraD/HMP-PK domain-like"/>
    <property type="match status" value="1"/>
</dbReference>
<dbReference type="GO" id="GO:0019323">
    <property type="term" value="P:pentose catabolic process"/>
    <property type="evidence" value="ECO:0007669"/>
    <property type="project" value="TreeGrafter"/>
</dbReference>
<proteinExistence type="inferred from homology"/>
<evidence type="ECO:0000256" key="8">
    <source>
        <dbReference type="ARBA" id="ARBA00023277"/>
    </source>
</evidence>
<dbReference type="InterPro" id="IPR050197">
    <property type="entry name" value="Aldolase_class_II_sugar_metab"/>
</dbReference>
<dbReference type="GO" id="GO:0046872">
    <property type="term" value="F:metal ion binding"/>
    <property type="evidence" value="ECO:0007669"/>
    <property type="project" value="UniProtKB-KW"/>
</dbReference>
<keyword evidence="5" id="KW-0479">Metal-binding</keyword>
<dbReference type="NCBIfam" id="NF006047">
    <property type="entry name" value="PRK08193.1"/>
    <property type="match status" value="1"/>
</dbReference>
<dbReference type="InterPro" id="IPR036409">
    <property type="entry name" value="Aldolase_II/adducin_N_sf"/>
</dbReference>
<organism evidence="10 11">
    <name type="scientific">Tunturiibacter lichenicola</name>
    <dbReference type="NCBI Taxonomy" id="2051959"/>
    <lineage>
        <taxon>Bacteria</taxon>
        <taxon>Pseudomonadati</taxon>
        <taxon>Acidobacteriota</taxon>
        <taxon>Terriglobia</taxon>
        <taxon>Terriglobales</taxon>
        <taxon>Acidobacteriaceae</taxon>
        <taxon>Tunturiibacter</taxon>
    </lineage>
</organism>
<dbReference type="EMBL" id="JACCCV010000001">
    <property type="protein sequence ID" value="NYF51801.1"/>
    <property type="molecule type" value="Genomic_DNA"/>
</dbReference>
<dbReference type="PANTHER" id="PTHR22789:SF8">
    <property type="entry name" value="L-RIBULOSE-5-PHOSPHATE 4-EPIMERASE SGBE"/>
    <property type="match status" value="1"/>
</dbReference>
<evidence type="ECO:0000313" key="10">
    <source>
        <dbReference type="EMBL" id="NYF51801.1"/>
    </source>
</evidence>
<dbReference type="AlphaFoldDB" id="A0A7Y9NLW6"/>
<dbReference type="InterPro" id="IPR001303">
    <property type="entry name" value="Aldolase_II/adducin_N"/>
</dbReference>
<dbReference type="GO" id="GO:0016832">
    <property type="term" value="F:aldehyde-lyase activity"/>
    <property type="evidence" value="ECO:0007669"/>
    <property type="project" value="TreeGrafter"/>
</dbReference>
<accession>A0A7Y9NLW6</accession>
<dbReference type="PANTHER" id="PTHR22789">
    <property type="entry name" value="FUCULOSE PHOSPHATE ALDOLASE"/>
    <property type="match status" value="1"/>
</dbReference>
<keyword evidence="6" id="KW-0862">Zinc</keyword>
<comment type="caution">
    <text evidence="10">The sequence shown here is derived from an EMBL/GenBank/DDBJ whole genome shotgun (WGS) entry which is preliminary data.</text>
</comment>
<keyword evidence="8" id="KW-0119">Carbohydrate metabolism</keyword>
<gene>
    <name evidence="10" type="ORF">HDF12_002166</name>
</gene>
<feature type="domain" description="Class II aldolase/adducin N-terminal" evidence="9">
    <location>
        <begin position="8"/>
        <end position="202"/>
    </location>
</feature>
<comment type="cofactor">
    <cofactor evidence="2">
        <name>Zn(2+)</name>
        <dbReference type="ChEBI" id="CHEBI:29105"/>
    </cofactor>
</comment>
<protein>
    <recommendedName>
        <fullName evidence="4">L-ribulose-5-phosphate 4-epimerase</fullName>
        <ecNumber evidence="4">5.1.3.4</ecNumber>
    </recommendedName>
</protein>
<dbReference type="GO" id="GO:0005829">
    <property type="term" value="C:cytosol"/>
    <property type="evidence" value="ECO:0007669"/>
    <property type="project" value="TreeGrafter"/>
</dbReference>
<sequence>MRLTQLREEVLEANLELVRGGLVLYTFGNASGVDREQGLVVIKPSGVDYDELKPEHMVVTDLEGNIIEGNLRPSSDLDTHTLLYREFGEIGAVVHTHSEFATSFAQAGLPITAFGTTHADYFHGPVPVTAPLSDEAIEGQYVRETGVAIVARFRGEEDRAAIDPLAVPACLVHGHAPFVWGRTPHEAAHNAVVLEAVARMAYRTLLLEANMQQVSQTLLDRHYFRKHGAKATYGQSRKEQDL</sequence>
<evidence type="ECO:0000256" key="1">
    <source>
        <dbReference type="ARBA" id="ARBA00001726"/>
    </source>
</evidence>
<evidence type="ECO:0000256" key="3">
    <source>
        <dbReference type="ARBA" id="ARBA00010037"/>
    </source>
</evidence>
<dbReference type="Proteomes" id="UP000534186">
    <property type="component" value="Unassembled WGS sequence"/>
</dbReference>